<dbReference type="Proteomes" id="UP000025227">
    <property type="component" value="Unplaced"/>
</dbReference>
<dbReference type="WBParaSite" id="HCON_00105695-00001">
    <property type="protein sequence ID" value="HCON_00105695-00001"/>
    <property type="gene ID" value="HCON_00105695"/>
</dbReference>
<keyword evidence="1" id="KW-1185">Reference proteome</keyword>
<reference evidence="2" key="1">
    <citation type="submission" date="2020-12" db="UniProtKB">
        <authorList>
            <consortium name="WormBaseParasite"/>
        </authorList>
    </citation>
    <scope>IDENTIFICATION</scope>
    <source>
        <strain evidence="2">MHco3</strain>
    </source>
</reference>
<proteinExistence type="predicted"/>
<evidence type="ECO:0000313" key="2">
    <source>
        <dbReference type="WBParaSite" id="HCON_00105695-00001"/>
    </source>
</evidence>
<evidence type="ECO:0000313" key="1">
    <source>
        <dbReference type="Proteomes" id="UP000025227"/>
    </source>
</evidence>
<sequence length="66" mass="7827">MPDPYYSCTCGEAGRVEVKDVDEFDPQWMMSKEDKIQMKLKNYSDAVWLIISQNRDYLERSKAMIE</sequence>
<organism evidence="1 2">
    <name type="scientific">Haemonchus contortus</name>
    <name type="common">Barber pole worm</name>
    <dbReference type="NCBI Taxonomy" id="6289"/>
    <lineage>
        <taxon>Eukaryota</taxon>
        <taxon>Metazoa</taxon>
        <taxon>Ecdysozoa</taxon>
        <taxon>Nematoda</taxon>
        <taxon>Chromadorea</taxon>
        <taxon>Rhabditida</taxon>
        <taxon>Rhabditina</taxon>
        <taxon>Rhabditomorpha</taxon>
        <taxon>Strongyloidea</taxon>
        <taxon>Trichostrongylidae</taxon>
        <taxon>Haemonchus</taxon>
    </lineage>
</organism>
<dbReference type="AlphaFoldDB" id="A0A7I5EAL0"/>
<name>A0A7I5EAL0_HAECO</name>
<protein>
    <submittedName>
        <fullName evidence="2">Phage protein</fullName>
    </submittedName>
</protein>
<accession>A0A7I5EAL0</accession>